<name>A0A096XVD6_9CAUD</name>
<reference evidence="1 2" key="1">
    <citation type="journal article" date="2014" name="BMC Genomics">
        <title>Methyltransferases acquired by lactococcal 936-type phage provide protection against restriction endonuclease activity.</title>
        <authorList>
            <person name="Murphy J."/>
            <person name="Klumpp J."/>
            <person name="Mahony J."/>
            <person name="O'Connell-Motherway M."/>
            <person name="Nauta A."/>
            <person name="van Sinderen D."/>
        </authorList>
    </citation>
    <scope>NUCLEOTIDE SEQUENCE [LARGE SCALE GENOMIC DNA]</scope>
</reference>
<protein>
    <submittedName>
        <fullName evidence="1">Uncharacterized protein</fullName>
    </submittedName>
</protein>
<proteinExistence type="predicted"/>
<accession>A0A096XVD6</accession>
<sequence length="62" mass="7586">MARDKYLMYLRQQEYKKRIKIKVANTRARMNREYMNQPEVDKKTLEIWNNQPAIHFDLGGNK</sequence>
<organism evidence="1 2">
    <name type="scientific">Lactococcus phage phi145</name>
    <dbReference type="NCBI Taxonomy" id="1527692"/>
    <lineage>
        <taxon>Viruses</taxon>
        <taxon>Duplodnaviria</taxon>
        <taxon>Heunggongvirae</taxon>
        <taxon>Uroviricota</taxon>
        <taxon>Caudoviricetes</taxon>
        <taxon>Skunavirus</taxon>
        <taxon>Skunavirus sv145</taxon>
    </lineage>
</organism>
<evidence type="ECO:0000313" key="2">
    <source>
        <dbReference type="Proteomes" id="UP000029682"/>
    </source>
</evidence>
<keyword evidence="2" id="KW-1185">Reference proteome</keyword>
<dbReference type="Proteomes" id="UP000029682">
    <property type="component" value="Segment"/>
</dbReference>
<evidence type="ECO:0000313" key="1">
    <source>
        <dbReference type="EMBL" id="AIK68694.1"/>
    </source>
</evidence>
<gene>
    <name evidence="1" type="ORF">Phi145_50</name>
</gene>
<dbReference type="EMBL" id="KM091444">
    <property type="protein sequence ID" value="AIK68694.1"/>
    <property type="molecule type" value="Genomic_DNA"/>
</dbReference>